<feature type="region of interest" description="Disordered" evidence="1">
    <location>
        <begin position="74"/>
        <end position="97"/>
    </location>
</feature>
<dbReference type="EMBL" id="BTGU01000105">
    <property type="protein sequence ID" value="GMN61018.1"/>
    <property type="molecule type" value="Genomic_DNA"/>
</dbReference>
<evidence type="ECO:0000256" key="1">
    <source>
        <dbReference type="SAM" id="MobiDB-lite"/>
    </source>
</evidence>
<name>A0AA88DT92_FICCA</name>
<dbReference type="Proteomes" id="UP001187192">
    <property type="component" value="Unassembled WGS sequence"/>
</dbReference>
<protein>
    <submittedName>
        <fullName evidence="2">Uncharacterized protein</fullName>
    </submittedName>
</protein>
<dbReference type="AlphaFoldDB" id="A0AA88DT92"/>
<organism evidence="2 3">
    <name type="scientific">Ficus carica</name>
    <name type="common">Common fig</name>
    <dbReference type="NCBI Taxonomy" id="3494"/>
    <lineage>
        <taxon>Eukaryota</taxon>
        <taxon>Viridiplantae</taxon>
        <taxon>Streptophyta</taxon>
        <taxon>Embryophyta</taxon>
        <taxon>Tracheophyta</taxon>
        <taxon>Spermatophyta</taxon>
        <taxon>Magnoliopsida</taxon>
        <taxon>eudicotyledons</taxon>
        <taxon>Gunneridae</taxon>
        <taxon>Pentapetalae</taxon>
        <taxon>rosids</taxon>
        <taxon>fabids</taxon>
        <taxon>Rosales</taxon>
        <taxon>Moraceae</taxon>
        <taxon>Ficeae</taxon>
        <taxon>Ficus</taxon>
    </lineage>
</organism>
<feature type="compositionally biased region" description="Polar residues" evidence="1">
    <location>
        <begin position="85"/>
        <end position="97"/>
    </location>
</feature>
<keyword evidence="3" id="KW-1185">Reference proteome</keyword>
<comment type="caution">
    <text evidence="2">The sequence shown here is derived from an EMBL/GenBank/DDBJ whole genome shotgun (WGS) entry which is preliminary data.</text>
</comment>
<feature type="non-terminal residue" evidence="2">
    <location>
        <position position="1"/>
    </location>
</feature>
<evidence type="ECO:0000313" key="3">
    <source>
        <dbReference type="Proteomes" id="UP001187192"/>
    </source>
</evidence>
<reference evidence="2" key="1">
    <citation type="submission" date="2023-07" db="EMBL/GenBank/DDBJ databases">
        <title>draft genome sequence of fig (Ficus carica).</title>
        <authorList>
            <person name="Takahashi T."/>
            <person name="Nishimura K."/>
        </authorList>
    </citation>
    <scope>NUCLEOTIDE SEQUENCE</scope>
</reference>
<accession>A0AA88DT92</accession>
<sequence length="97" mass="10425">MVESVKCTCGSTNSRPNLFNNKIKLQAWKSLSSASSKDDDLSPTVLYTRRRYGPADLGSRRSSPRRREWSGWCLGSVAPTGDGGASTSSVDAPLSLS</sequence>
<proteinExistence type="predicted"/>
<gene>
    <name evidence="2" type="ORF">TIFTF001_030106</name>
</gene>
<evidence type="ECO:0000313" key="2">
    <source>
        <dbReference type="EMBL" id="GMN61018.1"/>
    </source>
</evidence>